<evidence type="ECO:0000313" key="1">
    <source>
        <dbReference type="EMBL" id="QDO93432.1"/>
    </source>
</evidence>
<reference evidence="1 2" key="1">
    <citation type="submission" date="2019-07" db="EMBL/GenBank/DDBJ databases">
        <title>Genome sequencing for Formosa sp. PS13.</title>
        <authorList>
            <person name="Park S.-J."/>
        </authorList>
    </citation>
    <scope>NUCLEOTIDE SEQUENCE [LARGE SCALE GENOMIC DNA]</scope>
    <source>
        <strain evidence="1 2">PS13</strain>
    </source>
</reference>
<keyword evidence="2" id="KW-1185">Reference proteome</keyword>
<name>A0A516GPK2_9FLAO</name>
<sequence length="148" mass="16561">MKQFTILVSIILCTACGLTKNNEAFAQNSAYNPTIEYNAINRGFFLEIKIQNQNILLITEQQGPDKIKALSDVEWDLLINKLHAIDLNSLSSLEAPSMKRAYDGAATAKLKVIEDSTIYSTTEFDHNNPNVKIKPLVDYILELAKTVD</sequence>
<dbReference type="Proteomes" id="UP000319209">
    <property type="component" value="Chromosome"/>
</dbReference>
<dbReference type="KEGG" id="fop:FNB79_05380"/>
<organism evidence="1 2">
    <name type="scientific">Formosa sediminum</name>
    <dbReference type="NCBI Taxonomy" id="2594004"/>
    <lineage>
        <taxon>Bacteria</taxon>
        <taxon>Pseudomonadati</taxon>
        <taxon>Bacteroidota</taxon>
        <taxon>Flavobacteriia</taxon>
        <taxon>Flavobacteriales</taxon>
        <taxon>Flavobacteriaceae</taxon>
        <taxon>Formosa</taxon>
    </lineage>
</organism>
<gene>
    <name evidence="1" type="ORF">FNB79_05380</name>
</gene>
<protein>
    <submittedName>
        <fullName evidence="1">Uncharacterized protein</fullName>
    </submittedName>
</protein>
<dbReference type="RefSeq" id="WP_143380336.1">
    <property type="nucleotide sequence ID" value="NZ_CP041637.1"/>
</dbReference>
<dbReference type="EMBL" id="CP041637">
    <property type="protein sequence ID" value="QDO93432.1"/>
    <property type="molecule type" value="Genomic_DNA"/>
</dbReference>
<proteinExistence type="predicted"/>
<accession>A0A516GPK2</accession>
<dbReference type="OrthoDB" id="1446480at2"/>
<evidence type="ECO:0000313" key="2">
    <source>
        <dbReference type="Proteomes" id="UP000319209"/>
    </source>
</evidence>
<dbReference type="AlphaFoldDB" id="A0A516GPK2"/>